<gene>
    <name evidence="1" type="ORF">MVAC_07386</name>
</gene>
<sequence length="24" mass="2352">MGKGIAEKAGVKKLALELGGNGPL</sequence>
<keyword evidence="2" id="KW-1185">Reference proteome</keyword>
<proteinExistence type="predicted"/>
<evidence type="ECO:0000313" key="1">
    <source>
        <dbReference type="EMBL" id="EJZ11006.1"/>
    </source>
</evidence>
<protein>
    <submittedName>
        <fullName evidence="1">Uncharacterized protein</fullName>
    </submittedName>
</protein>
<reference evidence="1 2" key="1">
    <citation type="journal article" date="2012" name="J. Bacteriol.">
        <title>Complete Genome Sequence of Mycobacterium vaccae Type Strain ATCC 25954.</title>
        <authorList>
            <person name="Ho Y.S."/>
            <person name="Adroub S.A."/>
            <person name="Abadi M."/>
            <person name="Al Alwan B."/>
            <person name="Alkhateeb R."/>
            <person name="Gao G."/>
            <person name="Ragab A."/>
            <person name="Ali S."/>
            <person name="van Soolingen D."/>
            <person name="Bitter W."/>
            <person name="Pain A."/>
            <person name="Abdallah A.M."/>
        </authorList>
    </citation>
    <scope>NUCLEOTIDE SEQUENCE [LARGE SCALE GENOMIC DNA]</scope>
    <source>
        <strain evidence="1 2">ATCC 25954</strain>
    </source>
</reference>
<accession>K0UW50</accession>
<evidence type="ECO:0000313" key="2">
    <source>
        <dbReference type="Proteomes" id="UP000006072"/>
    </source>
</evidence>
<dbReference type="AlphaFoldDB" id="K0UW50"/>
<dbReference type="EMBL" id="ALQA01000011">
    <property type="protein sequence ID" value="EJZ11006.1"/>
    <property type="molecule type" value="Genomic_DNA"/>
</dbReference>
<name>K0UW50_MYCVA</name>
<dbReference type="Proteomes" id="UP000006072">
    <property type="component" value="Unassembled WGS sequence"/>
</dbReference>
<comment type="caution">
    <text evidence="1">The sequence shown here is derived from an EMBL/GenBank/DDBJ whole genome shotgun (WGS) entry which is preliminary data.</text>
</comment>
<dbReference type="HOGENOM" id="CLU_3421079_0_0_11"/>
<organism evidence="1 2">
    <name type="scientific">Mycolicibacterium vaccae ATCC 25954</name>
    <dbReference type="NCBI Taxonomy" id="1194972"/>
    <lineage>
        <taxon>Bacteria</taxon>
        <taxon>Bacillati</taxon>
        <taxon>Actinomycetota</taxon>
        <taxon>Actinomycetes</taxon>
        <taxon>Mycobacteriales</taxon>
        <taxon>Mycobacteriaceae</taxon>
        <taxon>Mycolicibacterium</taxon>
    </lineage>
</organism>